<dbReference type="AlphaFoldDB" id="A0A0V0S276"/>
<comment type="caution">
    <text evidence="1">The sequence shown here is derived from an EMBL/GenBank/DDBJ whole genome shotgun (WGS) entry which is preliminary data.</text>
</comment>
<gene>
    <name evidence="1" type="ORF">T07_6963</name>
</gene>
<protein>
    <submittedName>
        <fullName evidence="1">Uncharacterized protein</fullName>
    </submittedName>
</protein>
<keyword evidence="2" id="KW-1185">Reference proteome</keyword>
<dbReference type="OrthoDB" id="10469367at2759"/>
<accession>A0A0V0S276</accession>
<proteinExistence type="predicted"/>
<dbReference type="EMBL" id="JYDL01000044">
    <property type="protein sequence ID" value="KRX20886.1"/>
    <property type="molecule type" value="Genomic_DNA"/>
</dbReference>
<evidence type="ECO:0000313" key="2">
    <source>
        <dbReference type="Proteomes" id="UP000054630"/>
    </source>
</evidence>
<organism evidence="1 2">
    <name type="scientific">Trichinella nelsoni</name>
    <dbReference type="NCBI Taxonomy" id="6336"/>
    <lineage>
        <taxon>Eukaryota</taxon>
        <taxon>Metazoa</taxon>
        <taxon>Ecdysozoa</taxon>
        <taxon>Nematoda</taxon>
        <taxon>Enoplea</taxon>
        <taxon>Dorylaimia</taxon>
        <taxon>Trichinellida</taxon>
        <taxon>Trichinellidae</taxon>
        <taxon>Trichinella</taxon>
    </lineage>
</organism>
<evidence type="ECO:0000313" key="1">
    <source>
        <dbReference type="EMBL" id="KRX20886.1"/>
    </source>
</evidence>
<sequence length="78" mass="8907">MFSAKMLEFPAFLNRFQTDFHCCEYLKDTKFTCLLAGLSGEALTAIEGNFVAYYPHAVKLLNLGTIVQEHLKAFWDVK</sequence>
<dbReference type="Proteomes" id="UP000054630">
    <property type="component" value="Unassembled WGS sequence"/>
</dbReference>
<reference evidence="1 2" key="1">
    <citation type="submission" date="2015-01" db="EMBL/GenBank/DDBJ databases">
        <title>Evolution of Trichinella species and genotypes.</title>
        <authorList>
            <person name="Korhonen P.K."/>
            <person name="Edoardo P."/>
            <person name="Giuseppe L.R."/>
            <person name="Gasser R.B."/>
        </authorList>
    </citation>
    <scope>NUCLEOTIDE SEQUENCE [LARGE SCALE GENOMIC DNA]</scope>
    <source>
        <strain evidence="1">ISS37</strain>
    </source>
</reference>
<name>A0A0V0S276_9BILA</name>